<dbReference type="EC" id="1.1.1.79" evidence="4"/>
<evidence type="ECO:0000256" key="2">
    <source>
        <dbReference type="ARBA" id="ARBA00023027"/>
    </source>
</evidence>
<comment type="caution">
    <text evidence="4">The sequence shown here is derived from an EMBL/GenBank/DDBJ whole genome shotgun (WGS) entry which is preliminary data.</text>
</comment>
<gene>
    <name evidence="4" type="ORF">QO011_005031</name>
</gene>
<name>A0ABU0JFG6_9HYPH</name>
<feature type="domain" description="D-isomer specific 2-hydroxyacid dehydrogenase NAD-binding" evidence="3">
    <location>
        <begin position="132"/>
        <end position="274"/>
    </location>
</feature>
<sequence>MRLLIAEPLAAEPAFLAELHRLDPAVTAAVWPQDGVPEADILVAFALPPEIERLPTDLRAVFCFGAGVEQLLGDPRLPPHLPVARLLDEGQAQRMLDYVLAAAFARLIDLPVLAEARARRAWILPDGRLDRRDLAVAVLGLGFIGERIATGLRDLGFAVRAWSRQPRTLPGIAAFAGPDGLAACAEGADLLVNVLPATPELKGVLGTRLLQRLAPGAHLVNIGRGSHLPETDLCRALVEGPLAHAWLDVFTPEPPAPDHWIWRDSRVTLTPHLAGVPSPAGAAASLASVIAALRAGDALPGLVRGGRA</sequence>
<accession>A0ABU0JFG6</accession>
<keyword evidence="2" id="KW-0520">NAD</keyword>
<dbReference type="EC" id="1.1.1.81" evidence="4"/>
<evidence type="ECO:0000313" key="4">
    <source>
        <dbReference type="EMBL" id="MDQ0472004.1"/>
    </source>
</evidence>
<reference evidence="4 5" key="1">
    <citation type="submission" date="2023-07" db="EMBL/GenBank/DDBJ databases">
        <title>Genomic Encyclopedia of Type Strains, Phase IV (KMG-IV): sequencing the most valuable type-strain genomes for metagenomic binning, comparative biology and taxonomic classification.</title>
        <authorList>
            <person name="Goeker M."/>
        </authorList>
    </citation>
    <scope>NUCLEOTIDE SEQUENCE [LARGE SCALE GENOMIC DNA]</scope>
    <source>
        <strain evidence="4 5">DSM 19619</strain>
    </source>
</reference>
<dbReference type="PANTHER" id="PTHR43333:SF1">
    <property type="entry name" value="D-ISOMER SPECIFIC 2-HYDROXYACID DEHYDROGENASE NAD-BINDING DOMAIN-CONTAINING PROTEIN"/>
    <property type="match status" value="1"/>
</dbReference>
<evidence type="ECO:0000259" key="3">
    <source>
        <dbReference type="Pfam" id="PF02826"/>
    </source>
</evidence>
<proteinExistence type="predicted"/>
<keyword evidence="5" id="KW-1185">Reference proteome</keyword>
<keyword evidence="1 4" id="KW-0560">Oxidoreductase</keyword>
<dbReference type="GO" id="GO:0016618">
    <property type="term" value="F:hydroxypyruvate reductase [NAD(P)H] activity"/>
    <property type="evidence" value="ECO:0007669"/>
    <property type="project" value="UniProtKB-EC"/>
</dbReference>
<dbReference type="Gene3D" id="3.40.50.720">
    <property type="entry name" value="NAD(P)-binding Rossmann-like Domain"/>
    <property type="match status" value="2"/>
</dbReference>
<dbReference type="SUPFAM" id="SSF51735">
    <property type="entry name" value="NAD(P)-binding Rossmann-fold domains"/>
    <property type="match status" value="1"/>
</dbReference>
<evidence type="ECO:0000256" key="1">
    <source>
        <dbReference type="ARBA" id="ARBA00023002"/>
    </source>
</evidence>
<dbReference type="Proteomes" id="UP001242480">
    <property type="component" value="Unassembled WGS sequence"/>
</dbReference>
<dbReference type="EMBL" id="JAUSVX010000010">
    <property type="protein sequence ID" value="MDQ0472004.1"/>
    <property type="molecule type" value="Genomic_DNA"/>
</dbReference>
<protein>
    <submittedName>
        <fullName evidence="4">Glyoxylate/hydroxypyruvate reductase A</fullName>
        <ecNumber evidence="4">1.1.1.79</ecNumber>
        <ecNumber evidence="4">1.1.1.81</ecNumber>
    </submittedName>
</protein>
<organism evidence="4 5">
    <name type="scientific">Labrys wisconsinensis</name>
    <dbReference type="NCBI Taxonomy" id="425677"/>
    <lineage>
        <taxon>Bacteria</taxon>
        <taxon>Pseudomonadati</taxon>
        <taxon>Pseudomonadota</taxon>
        <taxon>Alphaproteobacteria</taxon>
        <taxon>Hyphomicrobiales</taxon>
        <taxon>Xanthobacteraceae</taxon>
        <taxon>Labrys</taxon>
    </lineage>
</organism>
<dbReference type="InterPro" id="IPR036291">
    <property type="entry name" value="NAD(P)-bd_dom_sf"/>
</dbReference>
<dbReference type="GO" id="GO:0030267">
    <property type="term" value="F:glyoxylate reductase (NADPH) activity"/>
    <property type="evidence" value="ECO:0007669"/>
    <property type="project" value="UniProtKB-EC"/>
</dbReference>
<dbReference type="Pfam" id="PF02826">
    <property type="entry name" value="2-Hacid_dh_C"/>
    <property type="match status" value="1"/>
</dbReference>
<evidence type="ECO:0000313" key="5">
    <source>
        <dbReference type="Proteomes" id="UP001242480"/>
    </source>
</evidence>
<dbReference type="RefSeq" id="WP_307278072.1">
    <property type="nucleotide sequence ID" value="NZ_JAUSVX010000010.1"/>
</dbReference>
<dbReference type="PANTHER" id="PTHR43333">
    <property type="entry name" value="2-HACID_DH_C DOMAIN-CONTAINING PROTEIN"/>
    <property type="match status" value="1"/>
</dbReference>
<dbReference type="InterPro" id="IPR006140">
    <property type="entry name" value="D-isomer_DH_NAD-bd"/>
</dbReference>